<sequence>MKTVRVVVVGAGVIGFSTAVCVAEALPFCSVTVLAEKFSPDTTSDGAAGILFAAQFPDISVERQRRWFKDSFDHLRAIAQSQQSPEAGVMMSSGYQIFKDVPADPKPYWSDLVIGFRLMTDRELERFPGYKFGQAFTTVKCECSSYLPWLEKRLFNIYFHTLTAFFQTVPVTWQDHGWFKNPEKSLICIFIFLLLIETTAVVFFSVRVEQPQKGSVTHLLRLSRCLSHCHFCAAALFPSLQTHRLVLP</sequence>
<evidence type="ECO:0000313" key="16">
    <source>
        <dbReference type="Proteomes" id="UP000472271"/>
    </source>
</evidence>
<dbReference type="PANTHER" id="PTHR11530:SF11">
    <property type="entry name" value="D-ASPARTATE OXIDASE"/>
    <property type="match status" value="1"/>
</dbReference>
<evidence type="ECO:0000256" key="11">
    <source>
        <dbReference type="ARBA" id="ARBA00049882"/>
    </source>
</evidence>
<evidence type="ECO:0000256" key="8">
    <source>
        <dbReference type="ARBA" id="ARBA00044541"/>
    </source>
</evidence>
<evidence type="ECO:0000313" key="14">
    <source>
        <dbReference type="Ensembl" id="ENSSORP00005044016.1"/>
    </source>
</evidence>
<dbReference type="SUPFAM" id="SSF51971">
    <property type="entry name" value="Nucleotide-binding domain"/>
    <property type="match status" value="1"/>
</dbReference>
<feature type="domain" description="FAD dependent oxidoreductase" evidence="13">
    <location>
        <begin position="5"/>
        <end position="150"/>
    </location>
</feature>
<evidence type="ECO:0000256" key="7">
    <source>
        <dbReference type="ARBA" id="ARBA00044520"/>
    </source>
</evidence>
<organism evidence="14 16">
    <name type="scientific">Sphaeramia orbicularis</name>
    <name type="common">orbiculate cardinalfish</name>
    <dbReference type="NCBI Taxonomy" id="375764"/>
    <lineage>
        <taxon>Eukaryota</taxon>
        <taxon>Metazoa</taxon>
        <taxon>Chordata</taxon>
        <taxon>Craniata</taxon>
        <taxon>Vertebrata</taxon>
        <taxon>Euteleostomi</taxon>
        <taxon>Actinopterygii</taxon>
        <taxon>Neopterygii</taxon>
        <taxon>Teleostei</taxon>
        <taxon>Neoteleostei</taxon>
        <taxon>Acanthomorphata</taxon>
        <taxon>Gobiaria</taxon>
        <taxon>Kurtiformes</taxon>
        <taxon>Apogonoidei</taxon>
        <taxon>Apogonidae</taxon>
        <taxon>Apogoninae</taxon>
        <taxon>Sphaeramia</taxon>
    </lineage>
</organism>
<reference evidence="14" key="1">
    <citation type="submission" date="2019-06" db="EMBL/GenBank/DDBJ databases">
        <authorList>
            <consortium name="Wellcome Sanger Institute Data Sharing"/>
        </authorList>
    </citation>
    <scope>NUCLEOTIDE SEQUENCE [LARGE SCALE GENOMIC DNA]</scope>
</reference>
<evidence type="ECO:0000256" key="4">
    <source>
        <dbReference type="ARBA" id="ARBA00022630"/>
    </source>
</evidence>
<dbReference type="GO" id="GO:0071949">
    <property type="term" value="F:FAD binding"/>
    <property type="evidence" value="ECO:0007669"/>
    <property type="project" value="InterPro"/>
</dbReference>
<proteinExistence type="inferred from homology"/>
<dbReference type="Pfam" id="PF01266">
    <property type="entry name" value="DAO"/>
    <property type="match status" value="1"/>
</dbReference>
<keyword evidence="12" id="KW-1133">Transmembrane helix</keyword>
<evidence type="ECO:0000256" key="1">
    <source>
        <dbReference type="ARBA" id="ARBA00001974"/>
    </source>
</evidence>
<keyword evidence="12" id="KW-0472">Membrane</keyword>
<dbReference type="GO" id="GO:0005782">
    <property type="term" value="C:peroxisomal matrix"/>
    <property type="evidence" value="ECO:0007669"/>
    <property type="project" value="UniProtKB-SubCell"/>
</dbReference>
<keyword evidence="6" id="KW-0560">Oxidoreductase</keyword>
<feature type="transmembrane region" description="Helical" evidence="12">
    <location>
        <begin position="185"/>
        <end position="206"/>
    </location>
</feature>
<evidence type="ECO:0000256" key="10">
    <source>
        <dbReference type="ARBA" id="ARBA00047522"/>
    </source>
</evidence>
<evidence type="ECO:0000256" key="6">
    <source>
        <dbReference type="ARBA" id="ARBA00023002"/>
    </source>
</evidence>
<comment type="catalytic activity">
    <reaction evidence="11">
        <text>D-glutamate + O2 + H2O = 2-oxoglutarate + H2O2 + NH4(+)</text>
        <dbReference type="Rhea" id="RHEA:10028"/>
        <dbReference type="ChEBI" id="CHEBI:15377"/>
        <dbReference type="ChEBI" id="CHEBI:15379"/>
        <dbReference type="ChEBI" id="CHEBI:16240"/>
        <dbReference type="ChEBI" id="CHEBI:16810"/>
        <dbReference type="ChEBI" id="CHEBI:28938"/>
        <dbReference type="ChEBI" id="CHEBI:29986"/>
    </reaction>
    <physiologicalReaction direction="left-to-right" evidence="11">
        <dbReference type="Rhea" id="RHEA:10029"/>
    </physiologicalReaction>
</comment>
<dbReference type="InterPro" id="IPR023209">
    <property type="entry name" value="DAO"/>
</dbReference>
<evidence type="ECO:0000313" key="15">
    <source>
        <dbReference type="Ensembl" id="ENSSORP00005044340.1"/>
    </source>
</evidence>
<comment type="function">
    <text evidence="9">Selectively catalyzes the oxidative deamination of acidic amino acids. Suppresses the level of D-aspartate in the brain, an amino acid that can act as an agonist for glutamate receptors. Protects the organism from the toxicity of D-amino acids. May also function in the intestine.</text>
</comment>
<evidence type="ECO:0000256" key="9">
    <source>
        <dbReference type="ARBA" id="ARBA00046214"/>
    </source>
</evidence>
<dbReference type="GO" id="GO:0006533">
    <property type="term" value="P:L-aspartate catabolic process"/>
    <property type="evidence" value="ECO:0007669"/>
    <property type="project" value="TreeGrafter"/>
</dbReference>
<comment type="similarity">
    <text evidence="3">Belongs to the DAMOX/DASOX family.</text>
</comment>
<gene>
    <name evidence="14" type="primary">LOC115413391</name>
    <name evidence="15" type="synonym">LOC115413390</name>
</gene>
<dbReference type="GO" id="GO:0008445">
    <property type="term" value="F:D-aspartate oxidase activity"/>
    <property type="evidence" value="ECO:0007669"/>
    <property type="project" value="UniProtKB-EC"/>
</dbReference>
<comment type="cofactor">
    <cofactor evidence="1">
        <name>FAD</name>
        <dbReference type="ChEBI" id="CHEBI:57692"/>
    </cofactor>
</comment>
<dbReference type="EC" id="1.4.3.1" evidence="7"/>
<evidence type="ECO:0000256" key="12">
    <source>
        <dbReference type="SAM" id="Phobius"/>
    </source>
</evidence>
<evidence type="ECO:0000256" key="2">
    <source>
        <dbReference type="ARBA" id="ARBA00004253"/>
    </source>
</evidence>
<dbReference type="Ensembl" id="ENSSORT00005045134.1">
    <property type="protein sequence ID" value="ENSSORP00005044016.1"/>
    <property type="gene ID" value="ENSSORG00005020187.1"/>
</dbReference>
<keyword evidence="16" id="KW-1185">Reference proteome</keyword>
<evidence type="ECO:0000256" key="5">
    <source>
        <dbReference type="ARBA" id="ARBA00022827"/>
    </source>
</evidence>
<evidence type="ECO:0000256" key="3">
    <source>
        <dbReference type="ARBA" id="ARBA00006730"/>
    </source>
</evidence>
<name>A0A673BMQ6_9TELE</name>
<dbReference type="Gene3D" id="3.40.50.720">
    <property type="entry name" value="NAD(P)-binding Rossmann-like Domain"/>
    <property type="match status" value="1"/>
</dbReference>
<dbReference type="Proteomes" id="UP000472271">
    <property type="component" value="Chromosome 22"/>
</dbReference>
<evidence type="ECO:0000259" key="13">
    <source>
        <dbReference type="Pfam" id="PF01266"/>
    </source>
</evidence>
<comment type="subcellular location">
    <subcellularLocation>
        <location evidence="2">Peroxisome matrix</location>
    </subcellularLocation>
</comment>
<keyword evidence="12" id="KW-0812">Transmembrane</keyword>
<dbReference type="AlphaFoldDB" id="A0A673BMQ6"/>
<keyword evidence="5" id="KW-0274">FAD</keyword>
<dbReference type="PANTHER" id="PTHR11530">
    <property type="entry name" value="D-AMINO ACID OXIDASE"/>
    <property type="match status" value="1"/>
</dbReference>
<protein>
    <recommendedName>
        <fullName evidence="8">D-aspartate oxidase</fullName>
        <ecNumber evidence="7">1.4.3.1</ecNumber>
    </recommendedName>
</protein>
<dbReference type="Gene3D" id="3.30.9.10">
    <property type="entry name" value="D-Amino Acid Oxidase, subunit A, domain 2"/>
    <property type="match status" value="1"/>
</dbReference>
<keyword evidence="4" id="KW-0285">Flavoprotein</keyword>
<reference evidence="14" key="2">
    <citation type="submission" date="2025-05" db="UniProtKB">
        <authorList>
            <consortium name="Ensembl"/>
        </authorList>
    </citation>
    <scope>IDENTIFICATION</scope>
</reference>
<dbReference type="InterPro" id="IPR006076">
    <property type="entry name" value="FAD-dep_OxRdtase"/>
</dbReference>
<accession>A0A673BMQ6</accession>
<feature type="transmembrane region" description="Helical" evidence="12">
    <location>
        <begin position="155"/>
        <end position="173"/>
    </location>
</feature>
<dbReference type="Ensembl" id="ENSSORT00005045462.1">
    <property type="protein sequence ID" value="ENSSORP00005044340.1"/>
    <property type="gene ID" value="ENSSORG00005020301.1"/>
</dbReference>
<comment type="catalytic activity">
    <reaction evidence="10">
        <text>D-aspartate + O2 + H2O = oxaloacetate + H2O2 + NH4(+)</text>
        <dbReference type="Rhea" id="RHEA:12512"/>
        <dbReference type="ChEBI" id="CHEBI:15377"/>
        <dbReference type="ChEBI" id="CHEBI:15379"/>
        <dbReference type="ChEBI" id="CHEBI:16240"/>
        <dbReference type="ChEBI" id="CHEBI:16452"/>
        <dbReference type="ChEBI" id="CHEBI:28938"/>
        <dbReference type="ChEBI" id="CHEBI:29990"/>
        <dbReference type="EC" id="1.4.3.1"/>
    </reaction>
    <physiologicalReaction direction="left-to-right" evidence="10">
        <dbReference type="Rhea" id="RHEA:12513"/>
    </physiologicalReaction>
</comment>
<dbReference type="GO" id="GO:0019478">
    <property type="term" value="P:D-amino acid catabolic process"/>
    <property type="evidence" value="ECO:0007669"/>
    <property type="project" value="TreeGrafter"/>
</dbReference>